<keyword evidence="3" id="KW-1185">Reference proteome</keyword>
<keyword evidence="1" id="KW-1133">Transmembrane helix</keyword>
<feature type="transmembrane region" description="Helical" evidence="1">
    <location>
        <begin position="113"/>
        <end position="137"/>
    </location>
</feature>
<keyword evidence="1" id="KW-0812">Transmembrane</keyword>
<reference evidence="3" key="1">
    <citation type="journal article" date="2019" name="Int. J. Syst. Evol. Microbiol.">
        <title>The Global Catalogue of Microorganisms (GCM) 10K type strain sequencing project: providing services to taxonomists for standard genome sequencing and annotation.</title>
        <authorList>
            <consortium name="The Broad Institute Genomics Platform"/>
            <consortium name="The Broad Institute Genome Sequencing Center for Infectious Disease"/>
            <person name="Wu L."/>
            <person name="Ma J."/>
        </authorList>
    </citation>
    <scope>NUCLEOTIDE SEQUENCE [LARGE SCALE GENOMIC DNA]</scope>
    <source>
        <strain evidence="3">JCM 14319</strain>
    </source>
</reference>
<name>A0ABP4WQY8_9MICO</name>
<comment type="caution">
    <text evidence="2">The sequence shown here is derived from an EMBL/GenBank/DDBJ whole genome shotgun (WGS) entry which is preliminary data.</text>
</comment>
<evidence type="ECO:0008006" key="4">
    <source>
        <dbReference type="Google" id="ProtNLM"/>
    </source>
</evidence>
<evidence type="ECO:0000256" key="1">
    <source>
        <dbReference type="SAM" id="Phobius"/>
    </source>
</evidence>
<feature type="transmembrane region" description="Helical" evidence="1">
    <location>
        <begin position="85"/>
        <end position="106"/>
    </location>
</feature>
<dbReference type="Pfam" id="PF08570">
    <property type="entry name" value="DUF1761"/>
    <property type="match status" value="1"/>
</dbReference>
<feature type="transmembrane region" description="Helical" evidence="1">
    <location>
        <begin position="12"/>
        <end position="32"/>
    </location>
</feature>
<evidence type="ECO:0000313" key="3">
    <source>
        <dbReference type="Proteomes" id="UP001500506"/>
    </source>
</evidence>
<accession>A0ABP4WQY8</accession>
<gene>
    <name evidence="2" type="ORF">GCM10009747_16960</name>
</gene>
<proteinExistence type="predicted"/>
<evidence type="ECO:0000313" key="2">
    <source>
        <dbReference type="EMBL" id="GAA1758743.1"/>
    </source>
</evidence>
<dbReference type="InterPro" id="IPR013879">
    <property type="entry name" value="DUF1761"/>
</dbReference>
<protein>
    <recommendedName>
        <fullName evidence="4">DUF1761 domain-containing protein</fullName>
    </recommendedName>
</protein>
<sequence length="138" mass="14614">MIEAFGAVNWWVAALGALAYFVLGALWFSPLFGRVWDRAVGHERRPGERFPVSYYVVPLVSSIAIAAATAWLVEAVGLDGFWDGALFTVALGVGVAAAVSVTNAMTPNMRHPFIYGAVTGAYHFVGIGLVTAIVVTLG</sequence>
<feature type="transmembrane region" description="Helical" evidence="1">
    <location>
        <begin position="52"/>
        <end position="73"/>
    </location>
</feature>
<dbReference type="Proteomes" id="UP001500506">
    <property type="component" value="Unassembled WGS sequence"/>
</dbReference>
<dbReference type="EMBL" id="BAAANH010000003">
    <property type="protein sequence ID" value="GAA1758743.1"/>
    <property type="molecule type" value="Genomic_DNA"/>
</dbReference>
<dbReference type="RefSeq" id="WP_232499415.1">
    <property type="nucleotide sequence ID" value="NZ_BAAANH010000003.1"/>
</dbReference>
<organism evidence="2 3">
    <name type="scientific">Agromyces humatus</name>
    <dbReference type="NCBI Taxonomy" id="279573"/>
    <lineage>
        <taxon>Bacteria</taxon>
        <taxon>Bacillati</taxon>
        <taxon>Actinomycetota</taxon>
        <taxon>Actinomycetes</taxon>
        <taxon>Micrococcales</taxon>
        <taxon>Microbacteriaceae</taxon>
        <taxon>Agromyces</taxon>
    </lineage>
</organism>
<keyword evidence="1" id="KW-0472">Membrane</keyword>